<sequence>MPETDESSGNGVLPFGLTTQPWIPVLRGDGTQDELSLREVFAQAAGLRRIVGDLPTQEFALVRLMLAVVHDALDGPQDIEDWSDLWADERCFAPVDAYLDAHRGRFDLLDAQAPLPAPAMVQRIWIARFG</sequence>
<dbReference type="STRING" id="38300.SPRI_0423"/>
<gene>
    <name evidence="1" type="ORF">SPRI_0423</name>
</gene>
<dbReference type="NCBIfam" id="TIGR02547">
    <property type="entry name" value="casA_cse1"/>
    <property type="match status" value="1"/>
</dbReference>
<dbReference type="Proteomes" id="UP000060513">
    <property type="component" value="Chromosome"/>
</dbReference>
<dbReference type="InterPro" id="IPR013381">
    <property type="entry name" value="CRISPR-assoc_prot_Cse1"/>
</dbReference>
<dbReference type="RefSeq" id="WP_005307604.1">
    <property type="nucleotide sequence ID" value="NZ_CP011340.1"/>
</dbReference>
<dbReference type="GeneID" id="97238492"/>
<reference evidence="1 2" key="1">
    <citation type="submission" date="2015-08" db="EMBL/GenBank/DDBJ databases">
        <title>Genome sequence of the pristinamycin over-producing bacterium Streptomyces pristinaespiralis HCCB10218.</title>
        <authorList>
            <person name="Tian J."/>
            <person name="Yang J."/>
            <person name="Li L."/>
            <person name="Ruan L."/>
            <person name="Wei W."/>
            <person name="Zheng G."/>
            <person name="Wei Z."/>
            <person name="Yang S."/>
            <person name="Ge M."/>
            <person name="Jiang W."/>
            <person name="Lu Y."/>
        </authorList>
    </citation>
    <scope>NUCLEOTIDE SEQUENCE [LARGE SCALE GENOMIC DNA]</scope>
    <source>
        <strain evidence="1 2">HCCB 10218</strain>
    </source>
</reference>
<evidence type="ECO:0000313" key="1">
    <source>
        <dbReference type="EMBL" id="ALC18729.1"/>
    </source>
</evidence>
<accession>A0A0M3QGX0</accession>
<organism evidence="1">
    <name type="scientific">Streptomyces pristinaespiralis</name>
    <dbReference type="NCBI Taxonomy" id="38300"/>
    <lineage>
        <taxon>Bacteria</taxon>
        <taxon>Bacillati</taxon>
        <taxon>Actinomycetota</taxon>
        <taxon>Actinomycetes</taxon>
        <taxon>Kitasatosporales</taxon>
        <taxon>Streptomycetaceae</taxon>
        <taxon>Streptomyces</taxon>
    </lineage>
</organism>
<evidence type="ECO:0000313" key="2">
    <source>
        <dbReference type="Proteomes" id="UP000060513"/>
    </source>
</evidence>
<dbReference type="KEGG" id="spri:SPRI_0423"/>
<dbReference type="AlphaFoldDB" id="A0A0M3QGX0"/>
<dbReference type="EMBL" id="CP011340">
    <property type="protein sequence ID" value="ALC18729.1"/>
    <property type="molecule type" value="Genomic_DNA"/>
</dbReference>
<dbReference type="Pfam" id="PF09481">
    <property type="entry name" value="CRISPR_Cse1"/>
    <property type="match status" value="1"/>
</dbReference>
<name>A0A0M3QGX0_STRPR</name>
<dbReference type="PATRIC" id="fig|38300.4.peg.444"/>
<protein>
    <submittedName>
        <fullName evidence="1">CRISPR-associated protein Cse1</fullName>
    </submittedName>
</protein>
<proteinExistence type="predicted"/>